<keyword evidence="2" id="KW-0614">Plasmid</keyword>
<accession>O57704</accession>
<proteinExistence type="predicted"/>
<protein>
    <submittedName>
        <fullName evidence="2">PepM protein</fullName>
    </submittedName>
</protein>
<reference evidence="2" key="1">
    <citation type="journal article" date="1999" name="Genetics">
        <title>Molecular analysis of pDL10 from Acidianus ambivalens reveals a family of related plasmids from extremely thermophilic and acidophilic archaea.</title>
        <authorList>
            <person name="Kletzin A."/>
            <person name="Lieke A."/>
            <person name="Urich T."/>
            <person name="Charlebois R.L."/>
            <person name="Sensen C.W."/>
        </authorList>
    </citation>
    <scope>NUCLEOTIDE SEQUENCE [LARGE SCALE GENOMIC DNA]</scope>
    <source>
        <strain evidence="2">Lei 10</strain>
        <plasmid evidence="2">pDL10</plasmid>
    </source>
</reference>
<organism evidence="2">
    <name type="scientific">Acidianus ambivalens</name>
    <name type="common">Desulfurolobus ambivalens</name>
    <dbReference type="NCBI Taxonomy" id="2283"/>
    <lineage>
        <taxon>Archaea</taxon>
        <taxon>Thermoproteota</taxon>
        <taxon>Thermoprotei</taxon>
        <taxon>Sulfolobales</taxon>
        <taxon>Sulfolobaceae</taxon>
        <taxon>Acidianus</taxon>
    </lineage>
</organism>
<feature type="region of interest" description="Disordered" evidence="1">
    <location>
        <begin position="115"/>
        <end position="135"/>
    </location>
</feature>
<name>O57704_ACIAM</name>
<gene>
    <name evidence="2" type="primary">pepM</name>
</gene>
<geneLocation type="plasmid" evidence="2">
    <name>pDL10</name>
</geneLocation>
<feature type="compositionally biased region" description="Acidic residues" evidence="1">
    <location>
        <begin position="120"/>
        <end position="129"/>
    </location>
</feature>
<dbReference type="EMBL" id="AJ225333">
    <property type="protein sequence ID" value="CAA12527.1"/>
    <property type="molecule type" value="Genomic_DNA"/>
</dbReference>
<dbReference type="PIR" id="T00010">
    <property type="entry name" value="T00010"/>
</dbReference>
<sequence>MSCFIKPNVSIHLMARKRKHSILIYGPEGAAKKTVEDLKKKVERAEVEPAVKHEWEDRYFSGIANYATSPERTKAAEEKLTVWYEVLMRSLAPKYAEDAAKAKAEYYRELARKMKKEENPAEEAEEEYENIFKPI</sequence>
<evidence type="ECO:0000256" key="1">
    <source>
        <dbReference type="SAM" id="MobiDB-lite"/>
    </source>
</evidence>
<evidence type="ECO:0000313" key="2">
    <source>
        <dbReference type="EMBL" id="CAA12527.1"/>
    </source>
</evidence>
<dbReference type="AlphaFoldDB" id="O57704"/>